<proteinExistence type="predicted"/>
<evidence type="ECO:0000313" key="2">
    <source>
        <dbReference type="EMBL" id="PMR80361.1"/>
    </source>
</evidence>
<dbReference type="EMBL" id="PNRG01000018">
    <property type="protein sequence ID" value="PMR80361.1"/>
    <property type="molecule type" value="Genomic_DNA"/>
</dbReference>
<feature type="region of interest" description="Disordered" evidence="1">
    <location>
        <begin position="61"/>
        <end position="109"/>
    </location>
</feature>
<name>A0A2N7UIU2_9GAMM</name>
<protein>
    <submittedName>
        <fullName evidence="2">Uncharacterized protein</fullName>
    </submittedName>
</protein>
<keyword evidence="3" id="KW-1185">Reference proteome</keyword>
<sequence length="280" mass="30206">MTAEPQRLQYLEAMGITAWVARYTLPNARPTPVCEWDMPEAAPAEAPGDRLHALLDEAVTPQPLVREAPQPARERTQRPANSRKARALLGDVPEEVAAESSPTIPTEPATAEPAEALRYTVQVGCLDGRWLVLLPGSESPGAPAHRLLDNLLHAAGIDPGHTVAFEAFSWPLAEGMPVYAPLEEAREGFAAFVAGCGRRGWRPQRLLMFGHDETLARVVTLEAGHCPLLDLPAWQGPSLDTLAGSAADKRALLPILAEWRDAWHSSAQGVENADDAPPDV</sequence>
<comment type="caution">
    <text evidence="2">The sequence shown here is derived from an EMBL/GenBank/DDBJ whole genome shotgun (WGS) entry which is preliminary data.</text>
</comment>
<evidence type="ECO:0000313" key="3">
    <source>
        <dbReference type="Proteomes" id="UP000235547"/>
    </source>
</evidence>
<accession>A0A2N7UIU2</accession>
<reference evidence="2 3" key="1">
    <citation type="submission" date="2018-01" db="EMBL/GenBank/DDBJ databases">
        <title>Halomonas endophytica sp. nov., isolated from storage liquid in the stems of Populus euphratica.</title>
        <authorList>
            <person name="Chen C."/>
        </authorList>
    </citation>
    <scope>NUCLEOTIDE SEQUENCE [LARGE SCALE GENOMIC DNA]</scope>
    <source>
        <strain evidence="2 3">BZ-SZ-XJ27</strain>
    </source>
</reference>
<dbReference type="Proteomes" id="UP000235547">
    <property type="component" value="Unassembled WGS sequence"/>
</dbReference>
<dbReference type="AlphaFoldDB" id="A0A2N7UIU2"/>
<organism evidence="2 3">
    <name type="scientific">Halomonas urumqiensis</name>
    <dbReference type="NCBI Taxonomy" id="1684789"/>
    <lineage>
        <taxon>Bacteria</taxon>
        <taxon>Pseudomonadati</taxon>
        <taxon>Pseudomonadota</taxon>
        <taxon>Gammaproteobacteria</taxon>
        <taxon>Oceanospirillales</taxon>
        <taxon>Halomonadaceae</taxon>
        <taxon>Halomonas</taxon>
    </lineage>
</organism>
<dbReference type="RefSeq" id="WP_102588051.1">
    <property type="nucleotide sequence ID" value="NZ_BNAE01000006.1"/>
</dbReference>
<dbReference type="OrthoDB" id="6362681at2"/>
<feature type="compositionally biased region" description="Low complexity" evidence="1">
    <location>
        <begin position="99"/>
        <end position="109"/>
    </location>
</feature>
<evidence type="ECO:0000256" key="1">
    <source>
        <dbReference type="SAM" id="MobiDB-lite"/>
    </source>
</evidence>
<gene>
    <name evidence="2" type="ORF">C1H70_09185</name>
</gene>